<organism evidence="2 3">
    <name type="scientific">Burkholderia singularis</name>
    <dbReference type="NCBI Taxonomy" id="1503053"/>
    <lineage>
        <taxon>Bacteria</taxon>
        <taxon>Pseudomonadati</taxon>
        <taxon>Pseudomonadota</taxon>
        <taxon>Betaproteobacteria</taxon>
        <taxon>Burkholderiales</taxon>
        <taxon>Burkholderiaceae</taxon>
        <taxon>Burkholderia</taxon>
        <taxon>pseudomallei group</taxon>
    </lineage>
</organism>
<keyword evidence="1" id="KW-0812">Transmembrane</keyword>
<feature type="transmembrane region" description="Helical" evidence="1">
    <location>
        <begin position="88"/>
        <end position="115"/>
    </location>
</feature>
<keyword evidence="1" id="KW-0472">Membrane</keyword>
<proteinExistence type="predicted"/>
<sequence length="117" mass="12602">MAALFAVPCAEFALLLADKIANRSKAIEAIVYQAGKWIPGATGTGPGGSIGPYSGKEIIALAAWLLSWVILHSFLRDTSPNITKSIKIFLIAMLLITLNFIDPIADVTFAFVNWIPK</sequence>
<dbReference type="Proteomes" id="UP000062788">
    <property type="component" value="Unassembled WGS sequence"/>
</dbReference>
<evidence type="ECO:0000256" key="1">
    <source>
        <dbReference type="SAM" id="Phobius"/>
    </source>
</evidence>
<feature type="transmembrane region" description="Helical" evidence="1">
    <location>
        <begin position="58"/>
        <end position="76"/>
    </location>
</feature>
<name>A0A103DZX6_9BURK</name>
<comment type="caution">
    <text evidence="2">The sequence shown here is derived from an EMBL/GenBank/DDBJ whole genome shotgun (WGS) entry which is preliminary data.</text>
</comment>
<dbReference type="EMBL" id="LOWA01000038">
    <property type="protein sequence ID" value="KVE25615.1"/>
    <property type="molecule type" value="Genomic_DNA"/>
</dbReference>
<accession>A0A103DZX6</accession>
<evidence type="ECO:0000313" key="3">
    <source>
        <dbReference type="Proteomes" id="UP000062788"/>
    </source>
</evidence>
<keyword evidence="3" id="KW-1185">Reference proteome</keyword>
<evidence type="ECO:0000313" key="2">
    <source>
        <dbReference type="EMBL" id="KVE25615.1"/>
    </source>
</evidence>
<reference evidence="2 3" key="1">
    <citation type="submission" date="2015-11" db="EMBL/GenBank/DDBJ databases">
        <title>Expanding the genomic diversity of Burkholderia species for the development of highly accurate diagnostics.</title>
        <authorList>
            <person name="Sahl J."/>
            <person name="Keim P."/>
            <person name="Wagner D."/>
        </authorList>
    </citation>
    <scope>NUCLEOTIDE SEQUENCE [LARGE SCALE GENOMIC DNA]</scope>
    <source>
        <strain evidence="2 3">TSV85</strain>
    </source>
</reference>
<gene>
    <name evidence="2" type="ORF">WS67_18155</name>
</gene>
<dbReference type="AlphaFoldDB" id="A0A103DZX6"/>
<keyword evidence="1" id="KW-1133">Transmembrane helix</keyword>
<protein>
    <submittedName>
        <fullName evidence="2">Uncharacterized protein</fullName>
    </submittedName>
</protein>